<dbReference type="Gene3D" id="3.40.630.30">
    <property type="match status" value="1"/>
</dbReference>
<sequence length="169" mass="18365">MTTPVVRPFTPADTPRLTELLHDAYAELGRRGLNFTAVDQNDDTTLRRASSGNCFVLEQDGALLATITISMPPEPALAELTEHARTPNRAWLSQLAVAPAHQGTGIGTHLWAIGRRTAADLSATTIGVDTAEPATELIRLYQRWGFAQVDSIQWPGKTYRSVVMALTLA</sequence>
<accession>A0A7Y4P4T2</accession>
<name>A0A7Y4P4T2_9ACTN</name>
<reference evidence="4 7" key="2">
    <citation type="submission" date="2020-08" db="EMBL/GenBank/DDBJ databases">
        <title>Sequencing the genomes of 1000 actinobacteria strains.</title>
        <authorList>
            <person name="Klenk H.-P."/>
        </authorList>
    </citation>
    <scope>NUCLEOTIDE SEQUENCE [LARGE SCALE GENOMIC DNA]</scope>
    <source>
        <strain evidence="4 7">DSM 15626</strain>
    </source>
</reference>
<dbReference type="EMBL" id="JACHKF010000001">
    <property type="protein sequence ID" value="MBB6566681.1"/>
    <property type="molecule type" value="Genomic_DNA"/>
</dbReference>
<dbReference type="InterPro" id="IPR000182">
    <property type="entry name" value="GNAT_dom"/>
</dbReference>
<evidence type="ECO:0000313" key="5">
    <source>
        <dbReference type="EMBL" id="NOL45470.1"/>
    </source>
</evidence>
<keyword evidence="2" id="KW-0012">Acyltransferase</keyword>
<dbReference type="RefSeq" id="WP_171678769.1">
    <property type="nucleotide sequence ID" value="NZ_BAAAGT010000004.1"/>
</dbReference>
<evidence type="ECO:0000313" key="6">
    <source>
        <dbReference type="Proteomes" id="UP000534306"/>
    </source>
</evidence>
<evidence type="ECO:0000313" key="7">
    <source>
        <dbReference type="Proteomes" id="UP000553957"/>
    </source>
</evidence>
<dbReference type="CDD" id="cd04301">
    <property type="entry name" value="NAT_SF"/>
    <property type="match status" value="1"/>
</dbReference>
<keyword evidence="6" id="KW-1185">Reference proteome</keyword>
<comment type="caution">
    <text evidence="5">The sequence shown here is derived from an EMBL/GenBank/DDBJ whole genome shotgun (WGS) entry which is preliminary data.</text>
</comment>
<dbReference type="Proteomes" id="UP000534306">
    <property type="component" value="Unassembled WGS sequence"/>
</dbReference>
<evidence type="ECO:0000313" key="4">
    <source>
        <dbReference type="EMBL" id="MBB6566681.1"/>
    </source>
</evidence>
<dbReference type="EMBL" id="JABJRC010000013">
    <property type="protein sequence ID" value="NOL45470.1"/>
    <property type="molecule type" value="Genomic_DNA"/>
</dbReference>
<keyword evidence="1 5" id="KW-0808">Transferase</keyword>
<dbReference type="AlphaFoldDB" id="A0A7Y4P4T2"/>
<organism evidence="5 6">
    <name type="scientific">Kribbella sandramycini</name>
    <dbReference type="NCBI Taxonomy" id="60450"/>
    <lineage>
        <taxon>Bacteria</taxon>
        <taxon>Bacillati</taxon>
        <taxon>Actinomycetota</taxon>
        <taxon>Actinomycetes</taxon>
        <taxon>Propionibacteriales</taxon>
        <taxon>Kribbellaceae</taxon>
        <taxon>Kribbella</taxon>
    </lineage>
</organism>
<gene>
    <name evidence="4" type="ORF">HNR71_002318</name>
    <name evidence="5" type="ORF">HPO96_35000</name>
</gene>
<protein>
    <submittedName>
        <fullName evidence="5">GNAT family N-acetyltransferase</fullName>
    </submittedName>
    <submittedName>
        <fullName evidence="4">GNAT superfamily N-acetyltransferase</fullName>
    </submittedName>
</protein>
<dbReference type="GO" id="GO:0016747">
    <property type="term" value="F:acyltransferase activity, transferring groups other than amino-acyl groups"/>
    <property type="evidence" value="ECO:0007669"/>
    <property type="project" value="InterPro"/>
</dbReference>
<dbReference type="InterPro" id="IPR016181">
    <property type="entry name" value="Acyl_CoA_acyltransferase"/>
</dbReference>
<dbReference type="Proteomes" id="UP000553957">
    <property type="component" value="Unassembled WGS sequence"/>
</dbReference>
<evidence type="ECO:0000256" key="1">
    <source>
        <dbReference type="ARBA" id="ARBA00022679"/>
    </source>
</evidence>
<evidence type="ECO:0000256" key="2">
    <source>
        <dbReference type="ARBA" id="ARBA00023315"/>
    </source>
</evidence>
<dbReference type="SUPFAM" id="SSF55729">
    <property type="entry name" value="Acyl-CoA N-acyltransferases (Nat)"/>
    <property type="match status" value="1"/>
</dbReference>
<reference evidence="5 6" key="1">
    <citation type="submission" date="2020-05" db="EMBL/GenBank/DDBJ databases">
        <title>Genome sequence of Kribbella sandramycini ATCC 39419.</title>
        <authorList>
            <person name="Maclea K.S."/>
            <person name="Fair J.L."/>
        </authorList>
    </citation>
    <scope>NUCLEOTIDE SEQUENCE [LARGE SCALE GENOMIC DNA]</scope>
    <source>
        <strain evidence="5 6">ATCC 39419</strain>
    </source>
</reference>
<evidence type="ECO:0000259" key="3">
    <source>
        <dbReference type="PROSITE" id="PS51186"/>
    </source>
</evidence>
<dbReference type="Pfam" id="PF00583">
    <property type="entry name" value="Acetyltransf_1"/>
    <property type="match status" value="1"/>
</dbReference>
<dbReference type="PROSITE" id="PS51186">
    <property type="entry name" value="GNAT"/>
    <property type="match status" value="1"/>
</dbReference>
<dbReference type="InterPro" id="IPR050832">
    <property type="entry name" value="Bact_Acetyltransf"/>
</dbReference>
<dbReference type="PANTHER" id="PTHR43877">
    <property type="entry name" value="AMINOALKYLPHOSPHONATE N-ACETYLTRANSFERASE-RELATED-RELATED"/>
    <property type="match status" value="1"/>
</dbReference>
<proteinExistence type="predicted"/>
<feature type="domain" description="N-acetyltransferase" evidence="3">
    <location>
        <begin position="4"/>
        <end position="169"/>
    </location>
</feature>